<evidence type="ECO:0000313" key="4">
    <source>
        <dbReference type="EnsemblPlants" id="AUR62016892-RA:cds"/>
    </source>
</evidence>
<sequence>MDKREFQNGRKVGAVKAAIDMYGGRANQVQVIKKPQYDASSNFEKTSKAPELHVATSRISQIKANRITVAREVEVLKREHSKVKLEIKCAVREKFMAEKEADCAYLRLKSYMRSIQARKELAEIEAQRKEETERYSFLIEESRKKISALRNEYELNLIKEIDNKIYRSPKDEEEIGVAFGQKRFGGSKGVGVRRERLRKWELENELCIKKLKLKLIKAKDMLEGARTSEDEAKLMLPSFSVTLEKLEKEKEEARKEEGQLTNNIRAEIQKIKSETNENEKRLEAVIEELEALKLREANALAETVVREKASKKNSTIKISKFEYEYLTGCAAKARELTDKKVTAAANAWAEAWMADEKE</sequence>
<evidence type="ECO:0000256" key="2">
    <source>
        <dbReference type="ARBA" id="ARBA00023054"/>
    </source>
</evidence>
<keyword evidence="5" id="KW-1185">Reference proteome</keyword>
<dbReference type="GO" id="GO:0009904">
    <property type="term" value="P:chloroplast accumulation movement"/>
    <property type="evidence" value="ECO:0007669"/>
    <property type="project" value="TreeGrafter"/>
</dbReference>
<dbReference type="GO" id="GO:0005829">
    <property type="term" value="C:cytosol"/>
    <property type="evidence" value="ECO:0007669"/>
    <property type="project" value="TreeGrafter"/>
</dbReference>
<accession>A0A803LPL3</accession>
<evidence type="ECO:0000256" key="1">
    <source>
        <dbReference type="ARBA" id="ARBA00005485"/>
    </source>
</evidence>
<evidence type="ECO:0000313" key="5">
    <source>
        <dbReference type="Proteomes" id="UP000596660"/>
    </source>
</evidence>
<dbReference type="Proteomes" id="UP000596660">
    <property type="component" value="Unplaced"/>
</dbReference>
<dbReference type="EnsemblPlants" id="AUR62016892-RA">
    <property type="protein sequence ID" value="AUR62016892-RA:cds"/>
    <property type="gene ID" value="AUR62016892"/>
</dbReference>
<organism evidence="4 5">
    <name type="scientific">Chenopodium quinoa</name>
    <name type="common">Quinoa</name>
    <dbReference type="NCBI Taxonomy" id="63459"/>
    <lineage>
        <taxon>Eukaryota</taxon>
        <taxon>Viridiplantae</taxon>
        <taxon>Streptophyta</taxon>
        <taxon>Embryophyta</taxon>
        <taxon>Tracheophyta</taxon>
        <taxon>Spermatophyta</taxon>
        <taxon>Magnoliopsida</taxon>
        <taxon>eudicotyledons</taxon>
        <taxon>Gunneridae</taxon>
        <taxon>Pentapetalae</taxon>
        <taxon>Caryophyllales</taxon>
        <taxon>Chenopodiaceae</taxon>
        <taxon>Chenopodioideae</taxon>
        <taxon>Atripliceae</taxon>
        <taxon>Chenopodium</taxon>
    </lineage>
</organism>
<evidence type="ECO:0000256" key="3">
    <source>
        <dbReference type="SAM" id="Coils"/>
    </source>
</evidence>
<name>A0A803LPL3_CHEQI</name>
<keyword evidence="2 3" id="KW-0175">Coiled coil</keyword>
<dbReference type="OMA" id="YMRSIQA"/>
<reference evidence="4" key="1">
    <citation type="journal article" date="2017" name="Nature">
        <title>The genome of Chenopodium quinoa.</title>
        <authorList>
            <person name="Jarvis D.E."/>
            <person name="Ho Y.S."/>
            <person name="Lightfoot D.J."/>
            <person name="Schmoeckel S.M."/>
            <person name="Li B."/>
            <person name="Borm T.J.A."/>
            <person name="Ohyanagi H."/>
            <person name="Mineta K."/>
            <person name="Michell C.T."/>
            <person name="Saber N."/>
            <person name="Kharbatia N.M."/>
            <person name="Rupper R.R."/>
            <person name="Sharp A.R."/>
            <person name="Dally N."/>
            <person name="Boughton B.A."/>
            <person name="Woo Y.H."/>
            <person name="Gao G."/>
            <person name="Schijlen E.G.W.M."/>
            <person name="Guo X."/>
            <person name="Momin A.A."/>
            <person name="Negrao S."/>
            <person name="Al-Babili S."/>
            <person name="Gehring C."/>
            <person name="Roessner U."/>
            <person name="Jung C."/>
            <person name="Murphy K."/>
            <person name="Arold S.T."/>
            <person name="Gojobori T."/>
            <person name="van der Linden C.G."/>
            <person name="van Loo E.N."/>
            <person name="Jellen E.N."/>
            <person name="Maughan P.J."/>
            <person name="Tester M."/>
        </authorList>
    </citation>
    <scope>NUCLEOTIDE SEQUENCE [LARGE SCALE GENOMIC DNA]</scope>
    <source>
        <strain evidence="4">cv. PI 614886</strain>
    </source>
</reference>
<dbReference type="GO" id="GO:0009903">
    <property type="term" value="P:chloroplast avoidance movement"/>
    <property type="evidence" value="ECO:0007669"/>
    <property type="project" value="TreeGrafter"/>
</dbReference>
<comment type="similarity">
    <text evidence="1">Belongs to the WEB family.</text>
</comment>
<feature type="coiled-coil region" evidence="3">
    <location>
        <begin position="73"/>
        <end position="141"/>
    </location>
</feature>
<dbReference type="Gramene" id="AUR62016892-RA">
    <property type="protein sequence ID" value="AUR62016892-RA:cds"/>
    <property type="gene ID" value="AUR62016892"/>
</dbReference>
<proteinExistence type="inferred from homology"/>
<dbReference type="PANTHER" id="PTHR32054:SF2">
    <property type="entry name" value="PROTEIN PLASTID MOVEMENT IMPAIRED 2"/>
    <property type="match status" value="1"/>
</dbReference>
<protein>
    <submittedName>
        <fullName evidence="4">Uncharacterized protein</fullName>
    </submittedName>
</protein>
<reference evidence="4" key="2">
    <citation type="submission" date="2021-03" db="UniProtKB">
        <authorList>
            <consortium name="EnsemblPlants"/>
        </authorList>
    </citation>
    <scope>IDENTIFICATION</scope>
</reference>
<feature type="coiled-coil region" evidence="3">
    <location>
        <begin position="236"/>
        <end position="302"/>
    </location>
</feature>
<dbReference type="PANTHER" id="PTHR32054">
    <property type="entry name" value="HEAVY CHAIN, PUTATIVE, EXPRESSED-RELATED-RELATED"/>
    <property type="match status" value="1"/>
</dbReference>
<dbReference type="AlphaFoldDB" id="A0A803LPL3"/>